<dbReference type="CDD" id="cd04280">
    <property type="entry name" value="ZnMc_astacin_like"/>
    <property type="match status" value="1"/>
</dbReference>
<dbReference type="AlphaFoldDB" id="A0A158Q3U4"/>
<dbReference type="GO" id="GO:0006508">
    <property type="term" value="P:proteolysis"/>
    <property type="evidence" value="ECO:0007669"/>
    <property type="project" value="UniProtKB-KW"/>
</dbReference>
<dbReference type="GO" id="GO:0008270">
    <property type="term" value="F:zinc ion binding"/>
    <property type="evidence" value="ECO:0007669"/>
    <property type="project" value="UniProtKB-UniRule"/>
</dbReference>
<evidence type="ECO:0000259" key="14">
    <source>
        <dbReference type="PROSITE" id="PS51670"/>
    </source>
</evidence>
<name>A0A158Q3U4_DRAME</name>
<evidence type="ECO:0000256" key="2">
    <source>
        <dbReference type="ARBA" id="ARBA00022670"/>
    </source>
</evidence>
<keyword evidence="10" id="KW-0325">Glycoprotein</keyword>
<dbReference type="Proteomes" id="UP000038040">
    <property type="component" value="Unplaced"/>
</dbReference>
<feature type="domain" description="Peptidase M12A" evidence="15">
    <location>
        <begin position="1"/>
        <end position="186"/>
    </location>
</feature>
<dbReference type="PROSITE" id="PS51864">
    <property type="entry name" value="ASTACIN"/>
    <property type="match status" value="1"/>
</dbReference>
<dbReference type="InterPro" id="IPR006026">
    <property type="entry name" value="Peptidase_Metallo"/>
</dbReference>
<reference evidence="19" key="1">
    <citation type="submission" date="2016-04" db="UniProtKB">
        <authorList>
            <consortium name="WormBaseParasite"/>
        </authorList>
    </citation>
    <scope>IDENTIFICATION</scope>
</reference>
<evidence type="ECO:0000313" key="18">
    <source>
        <dbReference type="Proteomes" id="UP000274756"/>
    </source>
</evidence>
<dbReference type="SMART" id="SM00254">
    <property type="entry name" value="ShKT"/>
    <property type="match status" value="1"/>
</dbReference>
<keyword evidence="4" id="KW-0732">Signal</keyword>
<keyword evidence="2 12" id="KW-0645">Protease</keyword>
<evidence type="ECO:0000313" key="16">
    <source>
        <dbReference type="EMBL" id="VDN57398.1"/>
    </source>
</evidence>
<evidence type="ECO:0000256" key="1">
    <source>
        <dbReference type="ARBA" id="ARBA00002657"/>
    </source>
</evidence>
<dbReference type="Gene3D" id="1.10.10.1870">
    <property type="entry name" value="ShTK domain-like"/>
    <property type="match status" value="1"/>
</dbReference>
<evidence type="ECO:0000256" key="3">
    <source>
        <dbReference type="ARBA" id="ARBA00022723"/>
    </source>
</evidence>
<dbReference type="SUPFAM" id="SSF55486">
    <property type="entry name" value="Metalloproteases ('zincins'), catalytic domain"/>
    <property type="match status" value="1"/>
</dbReference>
<keyword evidence="5 12" id="KW-0378">Hydrolase</keyword>
<protein>
    <recommendedName>
        <fullName evidence="13">Metalloendopeptidase</fullName>
        <ecNumber evidence="13">3.4.24.-</ecNumber>
    </recommendedName>
</protein>
<evidence type="ECO:0000256" key="12">
    <source>
        <dbReference type="PROSITE-ProRule" id="PRU01211"/>
    </source>
</evidence>
<comment type="caution">
    <text evidence="11">Lacks conserved residue(s) required for the propagation of feature annotation.</text>
</comment>
<dbReference type="SMART" id="SM00235">
    <property type="entry name" value="ZnMc"/>
    <property type="match status" value="1"/>
</dbReference>
<gene>
    <name evidence="16" type="ORF">DME_LOCUS7371</name>
</gene>
<proteinExistence type="predicted"/>
<feature type="disulfide bond" evidence="11">
    <location>
        <begin position="236"/>
        <end position="270"/>
    </location>
</feature>
<evidence type="ECO:0000256" key="9">
    <source>
        <dbReference type="ARBA" id="ARBA00023157"/>
    </source>
</evidence>
<dbReference type="STRING" id="318479.A0A158Q3U4"/>
<reference evidence="16 18" key="2">
    <citation type="submission" date="2018-11" db="EMBL/GenBank/DDBJ databases">
        <authorList>
            <consortium name="Pathogen Informatics"/>
        </authorList>
    </citation>
    <scope>NUCLEOTIDE SEQUENCE [LARGE SCALE GENOMIC DNA]</scope>
</reference>
<dbReference type="EMBL" id="UYYG01001160">
    <property type="protein sequence ID" value="VDN57398.1"/>
    <property type="molecule type" value="Genomic_DNA"/>
</dbReference>
<evidence type="ECO:0000256" key="10">
    <source>
        <dbReference type="ARBA" id="ARBA00023180"/>
    </source>
</evidence>
<keyword evidence="6 12" id="KW-0862">Zinc</keyword>
<dbReference type="InterPro" id="IPR003582">
    <property type="entry name" value="ShKT_dom"/>
</dbReference>
<evidence type="ECO:0000256" key="4">
    <source>
        <dbReference type="ARBA" id="ARBA00022729"/>
    </source>
</evidence>
<dbReference type="PANTHER" id="PTHR10127:SF829">
    <property type="entry name" value="ZINC METALLOPROTEINASE NAS-6"/>
    <property type="match status" value="1"/>
</dbReference>
<feature type="binding site" evidence="12">
    <location>
        <position position="92"/>
    </location>
    <ligand>
        <name>Zn(2+)</name>
        <dbReference type="ChEBI" id="CHEBI:29105"/>
        <note>catalytic</note>
    </ligand>
</feature>
<dbReference type="PANTHER" id="PTHR10127">
    <property type="entry name" value="DISCOIDIN, CUB, EGF, LAMININ , AND ZINC METALLOPROTEASE DOMAIN CONTAINING"/>
    <property type="match status" value="1"/>
</dbReference>
<dbReference type="PROSITE" id="PS51670">
    <property type="entry name" value="SHKT"/>
    <property type="match status" value="1"/>
</dbReference>
<evidence type="ECO:0000256" key="7">
    <source>
        <dbReference type="ARBA" id="ARBA00023049"/>
    </source>
</evidence>
<keyword evidence="7 12" id="KW-0482">Metalloprotease</keyword>
<dbReference type="InterPro" id="IPR034035">
    <property type="entry name" value="Astacin-like_dom"/>
</dbReference>
<feature type="binding site" evidence="12">
    <location>
        <position position="86"/>
    </location>
    <ligand>
        <name>Zn(2+)</name>
        <dbReference type="ChEBI" id="CHEBI:29105"/>
        <note>catalytic</note>
    </ligand>
</feature>
<feature type="binding site" evidence="12">
    <location>
        <position position="82"/>
    </location>
    <ligand>
        <name>Zn(2+)</name>
        <dbReference type="ChEBI" id="CHEBI:29105"/>
        <note>catalytic</note>
    </ligand>
</feature>
<evidence type="ECO:0000256" key="13">
    <source>
        <dbReference type="RuleBase" id="RU361183"/>
    </source>
</evidence>
<evidence type="ECO:0000256" key="8">
    <source>
        <dbReference type="ARBA" id="ARBA00023145"/>
    </source>
</evidence>
<dbReference type="FunFam" id="3.40.390.10:FF:000015">
    <property type="entry name" value="Meprin A subunit"/>
    <property type="match status" value="1"/>
</dbReference>
<evidence type="ECO:0000256" key="11">
    <source>
        <dbReference type="PROSITE-ProRule" id="PRU01005"/>
    </source>
</evidence>
<feature type="domain" description="ShKT" evidence="14">
    <location>
        <begin position="236"/>
        <end position="270"/>
    </location>
</feature>
<evidence type="ECO:0000256" key="5">
    <source>
        <dbReference type="ARBA" id="ARBA00022801"/>
    </source>
</evidence>
<keyword evidence="8" id="KW-0865">Zymogen</keyword>
<dbReference type="Pfam" id="PF01549">
    <property type="entry name" value="ShK"/>
    <property type="match status" value="1"/>
</dbReference>
<dbReference type="GO" id="GO:0004222">
    <property type="term" value="F:metalloendopeptidase activity"/>
    <property type="evidence" value="ECO:0007669"/>
    <property type="project" value="UniProtKB-UniRule"/>
</dbReference>
<dbReference type="InterPro" id="IPR024079">
    <property type="entry name" value="MetalloPept_cat_dom_sf"/>
</dbReference>
<organism evidence="17 19">
    <name type="scientific">Dracunculus medinensis</name>
    <name type="common">Guinea worm</name>
    <dbReference type="NCBI Taxonomy" id="318479"/>
    <lineage>
        <taxon>Eukaryota</taxon>
        <taxon>Metazoa</taxon>
        <taxon>Ecdysozoa</taxon>
        <taxon>Nematoda</taxon>
        <taxon>Chromadorea</taxon>
        <taxon>Rhabditida</taxon>
        <taxon>Spirurina</taxon>
        <taxon>Dracunculoidea</taxon>
        <taxon>Dracunculidae</taxon>
        <taxon>Dracunculus</taxon>
    </lineage>
</organism>
<dbReference type="WBParaSite" id="DME_0000321201-mRNA-1">
    <property type="protein sequence ID" value="DME_0000321201-mRNA-1"/>
    <property type="gene ID" value="DME_0000321201"/>
</dbReference>
<feature type="active site" evidence="12">
    <location>
        <position position="83"/>
    </location>
</feature>
<evidence type="ECO:0000256" key="6">
    <source>
        <dbReference type="ARBA" id="ARBA00022833"/>
    </source>
</evidence>
<dbReference type="EC" id="3.4.24.-" evidence="13"/>
<evidence type="ECO:0000313" key="17">
    <source>
        <dbReference type="Proteomes" id="UP000038040"/>
    </source>
</evidence>
<keyword evidence="18" id="KW-1185">Reference proteome</keyword>
<dbReference type="Pfam" id="PF01400">
    <property type="entry name" value="Astacin"/>
    <property type="match status" value="1"/>
</dbReference>
<dbReference type="Proteomes" id="UP000274756">
    <property type="component" value="Unassembled WGS sequence"/>
</dbReference>
<comment type="function">
    <text evidence="1">Metalloprotease.</text>
</comment>
<sequence length="270" mass="31304">MIWRDGIIPYEMDSVPKEIKLFEEVFEHYRRNTCIRFKKRKAENDFLYITKGTGCYSQVGKAGGKQELSLGRGCLFYEIITHELMHAIGFWHEHSRTDRDDYIRILWENILPGMEPQFDQISAAVQDLLGEKYDYRSIMHYDSTAFSKNGMNTVETIENGFTEIIGSALELSELDIKKINKLYKCENNNSNSNEGPATSSLESSSDPPGINFSNFNESANSNRFLFFPLLKFFSECFDHFSDCKQFQENCNRPAFFFVMKTYCQLTCGHC</sequence>
<dbReference type="PRINTS" id="PR00480">
    <property type="entry name" value="ASTACIN"/>
</dbReference>
<comment type="cofactor">
    <cofactor evidence="12 13">
        <name>Zn(2+)</name>
        <dbReference type="ChEBI" id="CHEBI:29105"/>
    </cofactor>
    <text evidence="12 13">Binds 1 zinc ion per subunit.</text>
</comment>
<accession>A0A158Q3U4</accession>
<evidence type="ECO:0000259" key="15">
    <source>
        <dbReference type="PROSITE" id="PS51864"/>
    </source>
</evidence>
<keyword evidence="3 12" id="KW-0479">Metal-binding</keyword>
<dbReference type="OrthoDB" id="291007at2759"/>
<evidence type="ECO:0000313" key="19">
    <source>
        <dbReference type="WBParaSite" id="DME_0000321201-mRNA-1"/>
    </source>
</evidence>
<dbReference type="InterPro" id="IPR001506">
    <property type="entry name" value="Peptidase_M12A"/>
</dbReference>
<dbReference type="Gene3D" id="3.40.390.10">
    <property type="entry name" value="Collagenase (Catalytic Domain)"/>
    <property type="match status" value="1"/>
</dbReference>
<keyword evidence="9 11" id="KW-1015">Disulfide bond</keyword>